<dbReference type="Proteomes" id="UP001064632">
    <property type="component" value="Chromosome"/>
</dbReference>
<evidence type="ECO:0000259" key="3">
    <source>
        <dbReference type="Pfam" id="PF13511"/>
    </source>
</evidence>
<evidence type="ECO:0000313" key="5">
    <source>
        <dbReference type="Proteomes" id="UP001064632"/>
    </source>
</evidence>
<evidence type="ECO:0000313" key="4">
    <source>
        <dbReference type="EMBL" id="UXI66975.1"/>
    </source>
</evidence>
<dbReference type="RefSeq" id="WP_261693951.1">
    <property type="nucleotide sequence ID" value="NZ_CP104694.1"/>
</dbReference>
<evidence type="ECO:0000256" key="2">
    <source>
        <dbReference type="SAM" id="SignalP"/>
    </source>
</evidence>
<dbReference type="EMBL" id="CP104694">
    <property type="protein sequence ID" value="UXI66975.1"/>
    <property type="molecule type" value="Genomic_DNA"/>
</dbReference>
<dbReference type="Pfam" id="PF13511">
    <property type="entry name" value="DUF4124"/>
    <property type="match status" value="1"/>
</dbReference>
<accession>A0ABY6BAT8</accession>
<name>A0ABY6BAT8_9GAMM</name>
<keyword evidence="2" id="KW-0732">Signal</keyword>
<feature type="compositionally biased region" description="Low complexity" evidence="1">
    <location>
        <begin position="71"/>
        <end position="83"/>
    </location>
</feature>
<gene>
    <name evidence="4" type="ORF">N4264_19805</name>
</gene>
<protein>
    <submittedName>
        <fullName evidence="4">DUF4124 domain-containing protein</fullName>
    </submittedName>
</protein>
<sequence length="181" mass="18798">MLKQVVSAIGLLLLTATVHAAVFKCTDANGHVEFRDKPCTPGNGGEITVEGVPPARQPGADLSGRSDDEASTGSGAGTSPSSSQLTGKWCEYAVSMTRDGEKDTSAPATWTFGNDSAEYAYKGAAGGMKGKLIRNGAQFAVDNPLIGGPDKWWTLVSFASGSAILRGPFGGFYHLRPNSCP</sequence>
<feature type="domain" description="DUF4124" evidence="3">
    <location>
        <begin position="11"/>
        <end position="54"/>
    </location>
</feature>
<evidence type="ECO:0000256" key="1">
    <source>
        <dbReference type="SAM" id="MobiDB-lite"/>
    </source>
</evidence>
<feature type="signal peptide" evidence="2">
    <location>
        <begin position="1"/>
        <end position="20"/>
    </location>
</feature>
<reference evidence="4" key="1">
    <citation type="submission" date="2022-09" db="EMBL/GenBank/DDBJ databases">
        <title>Tahibacter sp. nov., isolated from a fresh water.</title>
        <authorList>
            <person name="Baek J.H."/>
            <person name="Lee J.K."/>
            <person name="Kim J.M."/>
            <person name="Jeon C.O."/>
        </authorList>
    </citation>
    <scope>NUCLEOTIDE SEQUENCE</scope>
    <source>
        <strain evidence="4">W38</strain>
    </source>
</reference>
<keyword evidence="5" id="KW-1185">Reference proteome</keyword>
<feature type="chain" id="PRO_5046525961" evidence="2">
    <location>
        <begin position="21"/>
        <end position="181"/>
    </location>
</feature>
<organism evidence="4 5">
    <name type="scientific">Tahibacter amnicola</name>
    <dbReference type="NCBI Taxonomy" id="2976241"/>
    <lineage>
        <taxon>Bacteria</taxon>
        <taxon>Pseudomonadati</taxon>
        <taxon>Pseudomonadota</taxon>
        <taxon>Gammaproteobacteria</taxon>
        <taxon>Lysobacterales</taxon>
        <taxon>Rhodanobacteraceae</taxon>
        <taxon>Tahibacter</taxon>
    </lineage>
</organism>
<feature type="region of interest" description="Disordered" evidence="1">
    <location>
        <begin position="37"/>
        <end position="85"/>
    </location>
</feature>
<dbReference type="InterPro" id="IPR025392">
    <property type="entry name" value="DUF4124"/>
</dbReference>
<proteinExistence type="predicted"/>